<feature type="transmembrane region" description="Helical" evidence="1">
    <location>
        <begin position="12"/>
        <end position="37"/>
    </location>
</feature>
<proteinExistence type="predicted"/>
<dbReference type="PANTHER" id="PTHR33608">
    <property type="entry name" value="BLL2464 PROTEIN"/>
    <property type="match status" value="1"/>
</dbReference>
<protein>
    <submittedName>
        <fullName evidence="3">DUF58 domain-containing protein</fullName>
    </submittedName>
</protein>
<evidence type="ECO:0000313" key="3">
    <source>
        <dbReference type="EMBL" id="RFM28968.1"/>
    </source>
</evidence>
<dbReference type="SUPFAM" id="SSF53300">
    <property type="entry name" value="vWA-like"/>
    <property type="match status" value="1"/>
</dbReference>
<reference evidence="3 4" key="1">
    <citation type="submission" date="2018-08" db="EMBL/GenBank/DDBJ databases">
        <title>Chitinophagaceae sp. K23C18032701, a novel bacterium isolated from forest soil.</title>
        <authorList>
            <person name="Wang C."/>
        </authorList>
    </citation>
    <scope>NUCLEOTIDE SEQUENCE [LARGE SCALE GENOMIC DNA]</scope>
    <source>
        <strain evidence="3 4">K23C18032701</strain>
    </source>
</reference>
<evidence type="ECO:0000259" key="2">
    <source>
        <dbReference type="Pfam" id="PF01882"/>
    </source>
</evidence>
<dbReference type="InterPro" id="IPR036465">
    <property type="entry name" value="vWFA_dom_sf"/>
</dbReference>
<comment type="caution">
    <text evidence="3">The sequence shown here is derived from an EMBL/GenBank/DDBJ whole genome shotgun (WGS) entry which is preliminary data.</text>
</comment>
<name>A0A3E1NMC5_9BACT</name>
<keyword evidence="1" id="KW-0812">Transmembrane</keyword>
<gene>
    <name evidence="3" type="ORF">DXN05_09395</name>
</gene>
<keyword evidence="1" id="KW-0472">Membrane</keyword>
<keyword evidence="1" id="KW-1133">Transmembrane helix</keyword>
<sequence length="447" mass="51166">MIRKILYFFRFYCTPLFYGIGAAVVALFILALFWHPLQQAGDVAMLGLAVLGAVDLLLVFLKKQPVTVQRSCTARFSNGDDNKVTLTCTNHLSYKVTITLIDELPVQLQERNWSRSITLEAGETRSLVYTIKPVERGEYHFGIIHVLLRSPLFMLMRQISTGGPETVAVYPSFLQMRRYQLMAVTNQLNETGSRQLRKIGNSMEFEQIKEYVNGDDYRTVNWKATARKNALMVNTFTDERSQQIICLVDKGRSMKMPFDGMTLLDYAINASLVLGNTVLLKQDKAGLLTFGKKVDQYVAPDKKSTQLSLLLETLYKQQTVFQDSDFEALYSFVRYRIKQRSLLVLFTNFESMYAMQRQLPYLQKLASHHPLIVVFFENTGLKEMQEANAQSLPGIYDKAIAGKFVFEKRQIVKELQKYGVMALLTEPQQLTANVINKYLEVKARQVV</sequence>
<feature type="transmembrane region" description="Helical" evidence="1">
    <location>
        <begin position="43"/>
        <end position="61"/>
    </location>
</feature>
<dbReference type="Proteomes" id="UP000261284">
    <property type="component" value="Unassembled WGS sequence"/>
</dbReference>
<dbReference type="OrthoDB" id="845740at2"/>
<dbReference type="AlphaFoldDB" id="A0A3E1NMC5"/>
<keyword evidence="4" id="KW-1185">Reference proteome</keyword>
<accession>A0A3E1NMC5</accession>
<dbReference type="EMBL" id="QTJU01000002">
    <property type="protein sequence ID" value="RFM28968.1"/>
    <property type="molecule type" value="Genomic_DNA"/>
</dbReference>
<evidence type="ECO:0000256" key="1">
    <source>
        <dbReference type="SAM" id="Phobius"/>
    </source>
</evidence>
<dbReference type="RefSeq" id="WP_116846954.1">
    <property type="nucleotide sequence ID" value="NZ_QTJU01000002.1"/>
</dbReference>
<evidence type="ECO:0000313" key="4">
    <source>
        <dbReference type="Proteomes" id="UP000261284"/>
    </source>
</evidence>
<dbReference type="Pfam" id="PF01882">
    <property type="entry name" value="DUF58"/>
    <property type="match status" value="1"/>
</dbReference>
<organism evidence="3 4">
    <name type="scientific">Deminuibacter soli</name>
    <dbReference type="NCBI Taxonomy" id="2291815"/>
    <lineage>
        <taxon>Bacteria</taxon>
        <taxon>Pseudomonadati</taxon>
        <taxon>Bacteroidota</taxon>
        <taxon>Chitinophagia</taxon>
        <taxon>Chitinophagales</taxon>
        <taxon>Chitinophagaceae</taxon>
        <taxon>Deminuibacter</taxon>
    </lineage>
</organism>
<dbReference type="PANTHER" id="PTHR33608:SF3">
    <property type="entry name" value="SLR2013 PROTEIN"/>
    <property type="match status" value="1"/>
</dbReference>
<feature type="domain" description="DUF58" evidence="2">
    <location>
        <begin position="208"/>
        <end position="359"/>
    </location>
</feature>
<dbReference type="InterPro" id="IPR002881">
    <property type="entry name" value="DUF58"/>
</dbReference>